<dbReference type="AlphaFoldDB" id="A0A9D1QZN8"/>
<sequence>EYLRVSRVTMLKLFQTGQVKARKVGREWRTTIAALDAYVSGEDNN</sequence>
<reference evidence="2" key="1">
    <citation type="journal article" date="2021" name="PeerJ">
        <title>Extensive microbial diversity within the chicken gut microbiome revealed by metagenomics and culture.</title>
        <authorList>
            <person name="Gilroy R."/>
            <person name="Ravi A."/>
            <person name="Getino M."/>
            <person name="Pursley I."/>
            <person name="Horton D.L."/>
            <person name="Alikhan N.F."/>
            <person name="Baker D."/>
            <person name="Gharbi K."/>
            <person name="Hall N."/>
            <person name="Watson M."/>
            <person name="Adriaenssens E.M."/>
            <person name="Foster-Nyarko E."/>
            <person name="Jarju S."/>
            <person name="Secka A."/>
            <person name="Antonio M."/>
            <person name="Oren A."/>
            <person name="Chaudhuri R.R."/>
            <person name="La Ragione R."/>
            <person name="Hildebrand F."/>
            <person name="Pallen M.J."/>
        </authorList>
    </citation>
    <scope>NUCLEOTIDE SEQUENCE</scope>
    <source>
        <strain evidence="2">ChiSxjej5B17-1746</strain>
    </source>
</reference>
<feature type="non-terminal residue" evidence="2">
    <location>
        <position position="1"/>
    </location>
</feature>
<dbReference type="Proteomes" id="UP000824264">
    <property type="component" value="Unassembled WGS sequence"/>
</dbReference>
<dbReference type="EMBL" id="DXGI01000131">
    <property type="protein sequence ID" value="HIW78235.1"/>
    <property type="molecule type" value="Genomic_DNA"/>
</dbReference>
<gene>
    <name evidence="2" type="ORF">H9874_03715</name>
</gene>
<proteinExistence type="predicted"/>
<reference evidence="2" key="2">
    <citation type="submission" date="2021-04" db="EMBL/GenBank/DDBJ databases">
        <authorList>
            <person name="Gilroy R."/>
        </authorList>
    </citation>
    <scope>NUCLEOTIDE SEQUENCE</scope>
    <source>
        <strain evidence="2">ChiSxjej5B17-1746</strain>
    </source>
</reference>
<name>A0A9D1QZN8_9BACT</name>
<protein>
    <submittedName>
        <fullName evidence="2">Helix-turn-helix domain-containing protein</fullName>
    </submittedName>
</protein>
<evidence type="ECO:0000313" key="3">
    <source>
        <dbReference type="Proteomes" id="UP000824264"/>
    </source>
</evidence>
<evidence type="ECO:0000259" key="1">
    <source>
        <dbReference type="Pfam" id="PF12728"/>
    </source>
</evidence>
<feature type="domain" description="Helix-turn-helix" evidence="1">
    <location>
        <begin position="1"/>
        <end position="40"/>
    </location>
</feature>
<accession>A0A9D1QZN8</accession>
<organism evidence="2 3">
    <name type="scientific">Candidatus Bilophila faecipullorum</name>
    <dbReference type="NCBI Taxonomy" id="2838482"/>
    <lineage>
        <taxon>Bacteria</taxon>
        <taxon>Pseudomonadati</taxon>
        <taxon>Thermodesulfobacteriota</taxon>
        <taxon>Desulfovibrionia</taxon>
        <taxon>Desulfovibrionales</taxon>
        <taxon>Desulfovibrionaceae</taxon>
        <taxon>Bilophila</taxon>
    </lineage>
</organism>
<dbReference type="Pfam" id="PF12728">
    <property type="entry name" value="HTH_17"/>
    <property type="match status" value="1"/>
</dbReference>
<comment type="caution">
    <text evidence="2">The sequence shown here is derived from an EMBL/GenBank/DDBJ whole genome shotgun (WGS) entry which is preliminary data.</text>
</comment>
<evidence type="ECO:0000313" key="2">
    <source>
        <dbReference type="EMBL" id="HIW78235.1"/>
    </source>
</evidence>
<dbReference type="InterPro" id="IPR041657">
    <property type="entry name" value="HTH_17"/>
</dbReference>